<gene>
    <name evidence="5" type="primary">adk</name>
    <name evidence="8" type="ORF">GGE15_004857</name>
</gene>
<proteinExistence type="inferred from homology"/>
<evidence type="ECO:0000256" key="6">
    <source>
        <dbReference type="RuleBase" id="RU003330"/>
    </source>
</evidence>
<dbReference type="NCBIfam" id="NF011100">
    <property type="entry name" value="PRK14527.1"/>
    <property type="match status" value="1"/>
</dbReference>
<feature type="binding site" evidence="5">
    <location>
        <position position="31"/>
    </location>
    <ligand>
        <name>AMP</name>
        <dbReference type="ChEBI" id="CHEBI:456215"/>
    </ligand>
</feature>
<comment type="subcellular location">
    <subcellularLocation>
        <location evidence="5 7">Cytoplasm</location>
    </subcellularLocation>
</comment>
<dbReference type="PROSITE" id="PS00113">
    <property type="entry name" value="ADENYLATE_KINASE"/>
    <property type="match status" value="1"/>
</dbReference>
<dbReference type="EMBL" id="JACIHI010000012">
    <property type="protein sequence ID" value="MBB4441568.1"/>
    <property type="molecule type" value="Genomic_DNA"/>
</dbReference>
<feature type="binding site" evidence="5">
    <location>
        <position position="139"/>
    </location>
    <ligand>
        <name>AMP</name>
        <dbReference type="ChEBI" id="CHEBI:456215"/>
    </ligand>
</feature>
<dbReference type="InterPro" id="IPR006259">
    <property type="entry name" value="Adenyl_kin_sub"/>
</dbReference>
<accession>A0A7W6UNQ7</accession>
<dbReference type="Proteomes" id="UP000533724">
    <property type="component" value="Unassembled WGS sequence"/>
</dbReference>
<name>A0A7W6UNQ7_9HYPH</name>
<keyword evidence="1 5" id="KW-0808">Transferase</keyword>
<evidence type="ECO:0000256" key="7">
    <source>
        <dbReference type="RuleBase" id="RU003331"/>
    </source>
</evidence>
<evidence type="ECO:0000256" key="4">
    <source>
        <dbReference type="ARBA" id="ARBA00022777"/>
    </source>
</evidence>
<comment type="caution">
    <text evidence="5">Lacks conserved residue(s) required for the propagation of feature annotation.</text>
</comment>
<dbReference type="NCBIfam" id="TIGR01351">
    <property type="entry name" value="adk"/>
    <property type="match status" value="1"/>
</dbReference>
<evidence type="ECO:0000313" key="8">
    <source>
        <dbReference type="EMBL" id="MBB4441568.1"/>
    </source>
</evidence>
<evidence type="ECO:0000256" key="1">
    <source>
        <dbReference type="ARBA" id="ARBA00022679"/>
    </source>
</evidence>
<comment type="pathway">
    <text evidence="5">Purine metabolism; AMP biosynthesis via salvage pathway; AMP from ADP: step 1/1.</text>
</comment>
<dbReference type="GO" id="GO:0005524">
    <property type="term" value="F:ATP binding"/>
    <property type="evidence" value="ECO:0007669"/>
    <property type="project" value="UniProtKB-UniRule"/>
</dbReference>
<dbReference type="UniPathway" id="UPA00588">
    <property type="reaction ID" value="UER00649"/>
</dbReference>
<evidence type="ECO:0000256" key="5">
    <source>
        <dbReference type="HAMAP-Rule" id="MF_00235"/>
    </source>
</evidence>
<dbReference type="PANTHER" id="PTHR23359">
    <property type="entry name" value="NUCLEOTIDE KINASE"/>
    <property type="match status" value="1"/>
</dbReference>
<feature type="region of interest" description="NMP" evidence="5">
    <location>
        <begin position="30"/>
        <end position="59"/>
    </location>
</feature>
<comment type="subunit">
    <text evidence="5 7">Monomer.</text>
</comment>
<dbReference type="InterPro" id="IPR033690">
    <property type="entry name" value="Adenylat_kinase_CS"/>
</dbReference>
<sequence length="210" mass="22519">MRLIMLGPPGAGKGTQAARLAERLGVPQLSSGDMLRAAAAKGLPVGLAARDLMARGELVGDGIVVNCVLECIAEPGAASGFILDGFPRTLGQARALDEALEKAHLGLDAVLELNVDESVLLDRIIYRAREAKAAGRPVRADDNPEALKVRLEAYRTQTQPLADYYRTAGLLRTVNGLRPVDEVTSSLVAELRLHRKPESEQTSLSRAEFE</sequence>
<dbReference type="InterPro" id="IPR000850">
    <property type="entry name" value="Adenylat/UMP-CMP_kin"/>
</dbReference>
<feature type="binding site" evidence="5">
    <location>
        <begin position="57"/>
        <end position="59"/>
    </location>
    <ligand>
        <name>AMP</name>
        <dbReference type="ChEBI" id="CHEBI:456215"/>
    </ligand>
</feature>
<reference evidence="8 9" key="1">
    <citation type="submission" date="2020-08" db="EMBL/GenBank/DDBJ databases">
        <title>Genomic Encyclopedia of Type Strains, Phase IV (KMG-V): Genome sequencing to study the core and pangenomes of soil and plant-associated prokaryotes.</title>
        <authorList>
            <person name="Whitman W."/>
        </authorList>
    </citation>
    <scope>NUCLEOTIDE SEQUENCE [LARGE SCALE GENOMIC DNA]</scope>
    <source>
        <strain evidence="8 9">SEMIA 414</strain>
    </source>
</reference>
<dbReference type="HAMAP" id="MF_00235">
    <property type="entry name" value="Adenylate_kinase_Adk"/>
    <property type="match status" value="1"/>
</dbReference>
<evidence type="ECO:0000313" key="9">
    <source>
        <dbReference type="Proteomes" id="UP000533724"/>
    </source>
</evidence>
<feature type="binding site" evidence="5">
    <location>
        <position position="150"/>
    </location>
    <ligand>
        <name>AMP</name>
        <dbReference type="ChEBI" id="CHEBI:456215"/>
    </ligand>
</feature>
<dbReference type="NCBIfam" id="NF001381">
    <property type="entry name" value="PRK00279.1-3"/>
    <property type="match status" value="1"/>
</dbReference>
<evidence type="ECO:0000256" key="2">
    <source>
        <dbReference type="ARBA" id="ARBA00022727"/>
    </source>
</evidence>
<dbReference type="GO" id="GO:0004017">
    <property type="term" value="F:AMP kinase activity"/>
    <property type="evidence" value="ECO:0007669"/>
    <property type="project" value="UniProtKB-UniRule"/>
</dbReference>
<dbReference type="EC" id="2.7.4.3" evidence="5 7"/>
<dbReference type="PRINTS" id="PR00094">
    <property type="entry name" value="ADENYLTKNASE"/>
</dbReference>
<feature type="binding site" evidence="5">
    <location>
        <position position="36"/>
    </location>
    <ligand>
        <name>AMP</name>
        <dbReference type="ChEBI" id="CHEBI:456215"/>
    </ligand>
</feature>
<comment type="catalytic activity">
    <reaction evidence="5 7">
        <text>AMP + ATP = 2 ADP</text>
        <dbReference type="Rhea" id="RHEA:12973"/>
        <dbReference type="ChEBI" id="CHEBI:30616"/>
        <dbReference type="ChEBI" id="CHEBI:456215"/>
        <dbReference type="ChEBI" id="CHEBI:456216"/>
        <dbReference type="EC" id="2.7.4.3"/>
    </reaction>
</comment>
<dbReference type="CDD" id="cd01428">
    <property type="entry name" value="ADK"/>
    <property type="match status" value="1"/>
</dbReference>
<feature type="binding site" evidence="5">
    <location>
        <position position="178"/>
    </location>
    <ligand>
        <name>ATP</name>
        <dbReference type="ChEBI" id="CHEBI:30616"/>
    </ligand>
</feature>
<organism evidence="8 9">
    <name type="scientific">Rhizobium esperanzae</name>
    <dbReference type="NCBI Taxonomy" id="1967781"/>
    <lineage>
        <taxon>Bacteria</taxon>
        <taxon>Pseudomonadati</taxon>
        <taxon>Pseudomonadota</taxon>
        <taxon>Alphaproteobacteria</taxon>
        <taxon>Hyphomicrobiales</taxon>
        <taxon>Rhizobiaceae</taxon>
        <taxon>Rhizobium/Agrobacterium group</taxon>
        <taxon>Rhizobium</taxon>
    </lineage>
</organism>
<dbReference type="RefSeq" id="WP_028756144.1">
    <property type="nucleotide sequence ID" value="NZ_JACIHI010000012.1"/>
</dbReference>
<evidence type="ECO:0000256" key="3">
    <source>
        <dbReference type="ARBA" id="ARBA00022741"/>
    </source>
</evidence>
<dbReference type="SUPFAM" id="SSF52540">
    <property type="entry name" value="P-loop containing nucleoside triphosphate hydrolases"/>
    <property type="match status" value="1"/>
</dbReference>
<comment type="function">
    <text evidence="5">Catalyzes the reversible transfer of the terminal phosphate group between ATP and AMP. Plays an important role in cellular energy homeostasis and in adenine nucleotide metabolism.</text>
</comment>
<dbReference type="GO" id="GO:0005737">
    <property type="term" value="C:cytoplasm"/>
    <property type="evidence" value="ECO:0007669"/>
    <property type="project" value="UniProtKB-SubCell"/>
</dbReference>
<keyword evidence="3 5" id="KW-0547">Nucleotide-binding</keyword>
<feature type="binding site" evidence="5">
    <location>
        <begin position="10"/>
        <end position="15"/>
    </location>
    <ligand>
        <name>ATP</name>
        <dbReference type="ChEBI" id="CHEBI:30616"/>
    </ligand>
</feature>
<keyword evidence="5" id="KW-0963">Cytoplasm</keyword>
<dbReference type="InterPro" id="IPR027417">
    <property type="entry name" value="P-loop_NTPase"/>
</dbReference>
<feature type="binding site" evidence="5">
    <location>
        <position position="92"/>
    </location>
    <ligand>
        <name>AMP</name>
        <dbReference type="ChEBI" id="CHEBI:456215"/>
    </ligand>
</feature>
<keyword evidence="4 5" id="KW-0418">Kinase</keyword>
<dbReference type="GO" id="GO:0044209">
    <property type="term" value="P:AMP salvage"/>
    <property type="evidence" value="ECO:0007669"/>
    <property type="project" value="UniProtKB-UniRule"/>
</dbReference>
<comment type="similarity">
    <text evidence="5 6">Belongs to the adenylate kinase family.</text>
</comment>
<keyword evidence="2 5" id="KW-0545">Nucleotide biosynthesis</keyword>
<feature type="binding site" evidence="5">
    <location>
        <begin position="85"/>
        <end position="88"/>
    </location>
    <ligand>
        <name>AMP</name>
        <dbReference type="ChEBI" id="CHEBI:456215"/>
    </ligand>
</feature>
<dbReference type="AlphaFoldDB" id="A0A7W6UNQ7"/>
<comment type="domain">
    <text evidence="5">Consists of three domains, a large central CORE domain and two small peripheral domains, NMPbind and LID, which undergo movements during catalysis. The LID domain closes over the site of phosphoryl transfer upon ATP binding. Assembling and dissambling the active center during each catalytic cycle provides an effective means to prevent ATP hydrolysis.</text>
</comment>
<feature type="binding site" evidence="5">
    <location>
        <position position="127"/>
    </location>
    <ligand>
        <name>ATP</name>
        <dbReference type="ChEBI" id="CHEBI:30616"/>
    </ligand>
</feature>
<keyword evidence="5 7" id="KW-0067">ATP-binding</keyword>
<comment type="caution">
    <text evidence="8">The sequence shown here is derived from an EMBL/GenBank/DDBJ whole genome shotgun (WGS) entry which is preliminary data.</text>
</comment>
<dbReference type="Pfam" id="PF00406">
    <property type="entry name" value="ADK"/>
    <property type="match status" value="1"/>
</dbReference>
<dbReference type="NCBIfam" id="NF011105">
    <property type="entry name" value="PRK14532.1"/>
    <property type="match status" value="1"/>
</dbReference>
<protein>
    <recommendedName>
        <fullName evidence="5 7">Adenylate kinase</fullName>
        <shortName evidence="5">AK</shortName>
        <ecNumber evidence="5 7">2.7.4.3</ecNumber>
    </recommendedName>
    <alternativeName>
        <fullName evidence="5">ATP-AMP transphosphorylase</fullName>
    </alternativeName>
    <alternativeName>
        <fullName evidence="5">ATP:AMP phosphotransferase</fullName>
    </alternativeName>
    <alternativeName>
        <fullName evidence="5">Adenylate monophosphate kinase</fullName>
    </alternativeName>
</protein>
<dbReference type="Gene3D" id="3.40.50.300">
    <property type="entry name" value="P-loop containing nucleotide triphosphate hydrolases"/>
    <property type="match status" value="1"/>
</dbReference>